<protein>
    <submittedName>
        <fullName evidence="2">Uncharacterized membrane protein YebE, DUF533 family</fullName>
    </submittedName>
</protein>
<dbReference type="InterPro" id="IPR007486">
    <property type="entry name" value="YebE"/>
</dbReference>
<dbReference type="Gene3D" id="1.10.3680.10">
    <property type="entry name" value="TerB-like"/>
    <property type="match status" value="1"/>
</dbReference>
<evidence type="ECO:0000313" key="3">
    <source>
        <dbReference type="Proteomes" id="UP000199585"/>
    </source>
</evidence>
<dbReference type="CDD" id="cd07178">
    <property type="entry name" value="terB_like_YebE"/>
    <property type="match status" value="1"/>
</dbReference>
<dbReference type="RefSeq" id="WP_177174532.1">
    <property type="nucleotide sequence ID" value="NZ_FOCI01000001.1"/>
</dbReference>
<evidence type="ECO:0000256" key="1">
    <source>
        <dbReference type="SAM" id="MobiDB-lite"/>
    </source>
</evidence>
<dbReference type="EMBL" id="FOCI01000001">
    <property type="protein sequence ID" value="SEM45264.1"/>
    <property type="molecule type" value="Genomic_DNA"/>
</dbReference>
<dbReference type="STRING" id="245187.SAMN04488003_101167"/>
<gene>
    <name evidence="2" type="ORF">SAMN04488003_101167</name>
</gene>
<dbReference type="Pfam" id="PF04391">
    <property type="entry name" value="DUF533"/>
    <property type="match status" value="1"/>
</dbReference>
<feature type="region of interest" description="Disordered" evidence="1">
    <location>
        <begin position="34"/>
        <end position="84"/>
    </location>
</feature>
<reference evidence="2 3" key="1">
    <citation type="submission" date="2016-10" db="EMBL/GenBank/DDBJ databases">
        <authorList>
            <person name="de Groot N.N."/>
        </authorList>
    </citation>
    <scope>NUCLEOTIDE SEQUENCE [LARGE SCALE GENOMIC DNA]</scope>
    <source>
        <strain evidence="2 3">DSM 16213</strain>
    </source>
</reference>
<dbReference type="InterPro" id="IPR029024">
    <property type="entry name" value="TerB-like"/>
</dbReference>
<dbReference type="Proteomes" id="UP000199585">
    <property type="component" value="Unassembled WGS sequence"/>
</dbReference>
<sequence length="276" mass="27791">MSLMRTLARVAVGVAAAKGASALARNAKAGRSGTMLDDMMNRGTNRGGASRMGSTGGLGGGLGGLLDSLQNKGSGQRGGGLGSSGSAGGLAGMIGGLLGGDTDRQRSRPDTRNAGGLGGLAGSAGLGGIVGALAGARSSGGFGRSLQSELDDTPVEHTAEEEGLAAVMLLAMVQAAQSDGNLDATERARITDQLGDATPEERRFVGEAMDTRIDTAEIVAQVPEGAEAQVYTMAVLAIDLDHPAEVDFLRDFADRLGLDKAVVNEIHDKVGASPLY</sequence>
<dbReference type="SUPFAM" id="SSF158682">
    <property type="entry name" value="TerB-like"/>
    <property type="match status" value="1"/>
</dbReference>
<feature type="compositionally biased region" description="Gly residues" evidence="1">
    <location>
        <begin position="54"/>
        <end position="64"/>
    </location>
</feature>
<name>A0A1H7YH94_9RHOB</name>
<proteinExistence type="predicted"/>
<accession>A0A1H7YH94</accession>
<feature type="compositionally biased region" description="Gly residues" evidence="1">
    <location>
        <begin position="75"/>
        <end position="84"/>
    </location>
</feature>
<dbReference type="AlphaFoldDB" id="A0A1H7YH94"/>
<evidence type="ECO:0000313" key="2">
    <source>
        <dbReference type="EMBL" id="SEM45264.1"/>
    </source>
</evidence>
<keyword evidence="3" id="KW-1185">Reference proteome</keyword>
<organism evidence="2 3">
    <name type="scientific">Loktanella fryxellensis</name>
    <dbReference type="NCBI Taxonomy" id="245187"/>
    <lineage>
        <taxon>Bacteria</taxon>
        <taxon>Pseudomonadati</taxon>
        <taxon>Pseudomonadota</taxon>
        <taxon>Alphaproteobacteria</taxon>
        <taxon>Rhodobacterales</taxon>
        <taxon>Roseobacteraceae</taxon>
        <taxon>Loktanella</taxon>
    </lineage>
</organism>